<feature type="compositionally biased region" description="Polar residues" evidence="7">
    <location>
        <begin position="558"/>
        <end position="568"/>
    </location>
</feature>
<keyword evidence="6" id="KW-0539">Nucleus</keyword>
<feature type="region of interest" description="Disordered" evidence="7">
    <location>
        <begin position="535"/>
        <end position="568"/>
    </location>
</feature>
<dbReference type="EnsemblPlants" id="Kaladp0051s0018.1.v1.1">
    <property type="protein sequence ID" value="Kaladp0051s0018.1.v1.1"/>
    <property type="gene ID" value="Kaladp0051s0018.v1.1"/>
</dbReference>
<keyword evidence="5" id="KW-0804">Transcription</keyword>
<feature type="region of interest" description="Disordered" evidence="7">
    <location>
        <begin position="265"/>
        <end position="482"/>
    </location>
</feature>
<feature type="compositionally biased region" description="Acidic residues" evidence="7">
    <location>
        <begin position="539"/>
        <end position="552"/>
    </location>
</feature>
<dbReference type="GO" id="GO:0005730">
    <property type="term" value="C:nucleolus"/>
    <property type="evidence" value="ECO:0007669"/>
    <property type="project" value="UniProtKB-SubCell"/>
</dbReference>
<keyword evidence="2" id="KW-0156">Chromatin regulator</keyword>
<feature type="compositionally biased region" description="Basic and acidic residues" evidence="7">
    <location>
        <begin position="1"/>
        <end position="23"/>
    </location>
</feature>
<evidence type="ECO:0000256" key="5">
    <source>
        <dbReference type="ARBA" id="ARBA00023163"/>
    </source>
</evidence>
<evidence type="ECO:0000313" key="9">
    <source>
        <dbReference type="EnsemblPlants" id="Kaladp0051s0018.1.v1.1"/>
    </source>
</evidence>
<dbReference type="Pfam" id="PF08766">
    <property type="entry name" value="DEK_C"/>
    <property type="match status" value="1"/>
</dbReference>
<feature type="compositionally biased region" description="Basic and acidic residues" evidence="7">
    <location>
        <begin position="32"/>
        <end position="51"/>
    </location>
</feature>
<dbReference type="Gramene" id="Kaladp0051s0018.1.v1.1">
    <property type="protein sequence ID" value="Kaladp0051s0018.1.v1.1"/>
    <property type="gene ID" value="Kaladp0051s0018.v1.1"/>
</dbReference>
<organism evidence="9 10">
    <name type="scientific">Kalanchoe fedtschenkoi</name>
    <name type="common">Lavender scallops</name>
    <name type="synonym">South American air plant</name>
    <dbReference type="NCBI Taxonomy" id="63787"/>
    <lineage>
        <taxon>Eukaryota</taxon>
        <taxon>Viridiplantae</taxon>
        <taxon>Streptophyta</taxon>
        <taxon>Embryophyta</taxon>
        <taxon>Tracheophyta</taxon>
        <taxon>Spermatophyta</taxon>
        <taxon>Magnoliopsida</taxon>
        <taxon>eudicotyledons</taxon>
        <taxon>Gunneridae</taxon>
        <taxon>Pentapetalae</taxon>
        <taxon>Saxifragales</taxon>
        <taxon>Crassulaceae</taxon>
        <taxon>Kalanchoe</taxon>
    </lineage>
</organism>
<dbReference type="PANTHER" id="PTHR13468:SF22">
    <property type="entry name" value="DEK DOMAIN-CONTAINING CHROMATIN-ASSOCIATED PROTEIN 3"/>
    <property type="match status" value="1"/>
</dbReference>
<dbReference type="FunFam" id="1.10.10.60:FF:000220">
    <property type="entry name" value="DEK domain-containing chromatin associated protein"/>
    <property type="match status" value="1"/>
</dbReference>
<evidence type="ECO:0000313" key="10">
    <source>
        <dbReference type="Proteomes" id="UP000594263"/>
    </source>
</evidence>
<dbReference type="GO" id="GO:0003677">
    <property type="term" value="F:DNA binding"/>
    <property type="evidence" value="ECO:0007669"/>
    <property type="project" value="UniProtKB-KW"/>
</dbReference>
<feature type="compositionally biased region" description="Basic and acidic residues" evidence="7">
    <location>
        <begin position="372"/>
        <end position="381"/>
    </location>
</feature>
<dbReference type="GO" id="GO:0042393">
    <property type="term" value="F:histone binding"/>
    <property type="evidence" value="ECO:0007669"/>
    <property type="project" value="TreeGrafter"/>
</dbReference>
<evidence type="ECO:0000259" key="8">
    <source>
        <dbReference type="PROSITE" id="PS51998"/>
    </source>
</evidence>
<feature type="domain" description="DEK-C" evidence="8">
    <location>
        <begin position="480"/>
        <end position="535"/>
    </location>
</feature>
<dbReference type="GO" id="GO:0006325">
    <property type="term" value="P:chromatin organization"/>
    <property type="evidence" value="ECO:0007669"/>
    <property type="project" value="UniProtKB-KW"/>
</dbReference>
<dbReference type="GO" id="GO:2000779">
    <property type="term" value="P:regulation of double-strand break repair"/>
    <property type="evidence" value="ECO:0007669"/>
    <property type="project" value="TreeGrafter"/>
</dbReference>
<evidence type="ECO:0000256" key="3">
    <source>
        <dbReference type="ARBA" id="ARBA00023015"/>
    </source>
</evidence>
<name>A0A7N0U1X6_KALFE</name>
<evidence type="ECO:0000256" key="7">
    <source>
        <dbReference type="SAM" id="MobiDB-lite"/>
    </source>
</evidence>
<evidence type="ECO:0000256" key="1">
    <source>
        <dbReference type="ARBA" id="ARBA00004604"/>
    </source>
</evidence>
<dbReference type="Gene3D" id="1.10.10.60">
    <property type="entry name" value="Homeodomain-like"/>
    <property type="match status" value="1"/>
</dbReference>
<accession>A0A7N0U1X6</accession>
<evidence type="ECO:0000256" key="4">
    <source>
        <dbReference type="ARBA" id="ARBA00023125"/>
    </source>
</evidence>
<dbReference type="Proteomes" id="UP000594263">
    <property type="component" value="Unplaced"/>
</dbReference>
<dbReference type="PROSITE" id="PS51998">
    <property type="entry name" value="DEK_C"/>
    <property type="match status" value="1"/>
</dbReference>
<evidence type="ECO:0000256" key="6">
    <source>
        <dbReference type="ARBA" id="ARBA00023242"/>
    </source>
</evidence>
<dbReference type="AlphaFoldDB" id="A0A7N0U1X6"/>
<reference evidence="9" key="1">
    <citation type="submission" date="2021-01" db="UniProtKB">
        <authorList>
            <consortium name="EnsemblPlants"/>
        </authorList>
    </citation>
    <scope>IDENTIFICATION</scope>
</reference>
<feature type="compositionally biased region" description="Basic and acidic residues" evidence="7">
    <location>
        <begin position="459"/>
        <end position="482"/>
    </location>
</feature>
<feature type="compositionally biased region" description="Basic and acidic residues" evidence="7">
    <location>
        <begin position="293"/>
        <end position="302"/>
    </location>
</feature>
<feature type="region of interest" description="Disordered" evidence="7">
    <location>
        <begin position="1"/>
        <end position="115"/>
    </location>
</feature>
<sequence length="568" mass="63047">MMLEKEDNVTQGEKSSHSMKESGEALGTVQVDLEKENESERKSDIDEKQDGEVDSNEMSARSGGVQESEQDSIEKLIQKKPGQGTSGTKKVNGKSKRAMNNTGHEAKTPVDSSFSYNRPVRERKSVERLVAVIERDPSKDFHIEKGIGTALRDIPNVAYKLSRKKSDDTLKLLHSILFSRRGKAADIKHNISRFSGFVWHGNEEKQKLKIKEKLEKCFKEKLFEFCDILNIPIASKANIKKDEAVLMLLEFLMSPHATTDEILAEKEESSRGKKRKMADNGAPVSASMKTRKKQPDTGRTGDKTNSAETEDESEDDIKENENGATDGALTVDIPDAKISTEELPKKSTSERLSGPNDQTDEDAKQKKRKRTLKNEGADDVKTSNMMSNSKKTNLGPTTETPGGRKKKTTPSKKTTSSPKRTPHNSKQSKADDAARVASPKVSSRKQKNANAEKIAGAVSKEKVGKGVSKENEKSVEEHVKPTNEKLREETCKILKEVDFNTATFTDILKILAERFKADLTTRKTDIKVMIQEELTKLADEEEGEYDGEDCEEGPAPKNETNTSSGQKA</sequence>
<keyword evidence="3" id="KW-0805">Transcription regulation</keyword>
<protein>
    <recommendedName>
        <fullName evidence="8">DEK-C domain-containing protein</fullName>
    </recommendedName>
</protein>
<dbReference type="SUPFAM" id="SSF109715">
    <property type="entry name" value="DEK C-terminal domain"/>
    <property type="match status" value="1"/>
</dbReference>
<keyword evidence="4" id="KW-0238">DNA-binding</keyword>
<feature type="compositionally biased region" description="Acidic residues" evidence="7">
    <location>
        <begin position="308"/>
        <end position="318"/>
    </location>
</feature>
<feature type="compositionally biased region" description="Basic and acidic residues" evidence="7">
    <location>
        <begin position="334"/>
        <end position="349"/>
    </location>
</feature>
<dbReference type="InterPro" id="IPR044198">
    <property type="entry name" value="DEK"/>
</dbReference>
<comment type="subcellular location">
    <subcellularLocation>
        <location evidence="1">Nucleus</location>
        <location evidence="1">Nucleolus</location>
    </subcellularLocation>
</comment>
<proteinExistence type="predicted"/>
<dbReference type="PANTHER" id="PTHR13468">
    <property type="entry name" value="DEK PROTEIN"/>
    <property type="match status" value="1"/>
</dbReference>
<dbReference type="OMA" id="KTPFPDR"/>
<keyword evidence="10" id="KW-1185">Reference proteome</keyword>
<evidence type="ECO:0000256" key="2">
    <source>
        <dbReference type="ARBA" id="ARBA00022853"/>
    </source>
</evidence>
<dbReference type="InterPro" id="IPR014876">
    <property type="entry name" value="DEK_C"/>
</dbReference>
<feature type="compositionally biased region" description="Polar residues" evidence="7">
    <location>
        <begin position="382"/>
        <end position="394"/>
    </location>
</feature>